<dbReference type="Proteomes" id="UP000002595">
    <property type="component" value="Chromosome"/>
</dbReference>
<dbReference type="STRING" id="384616.Pisl_1870"/>
<organism evidence="1 2">
    <name type="scientific">Pyrobaculum islandicum (strain DSM 4184 / JCM 9189 / GEO3)</name>
    <dbReference type="NCBI Taxonomy" id="384616"/>
    <lineage>
        <taxon>Archaea</taxon>
        <taxon>Thermoproteota</taxon>
        <taxon>Thermoprotei</taxon>
        <taxon>Thermoproteales</taxon>
        <taxon>Thermoproteaceae</taxon>
        <taxon>Pyrobaculum</taxon>
    </lineage>
</organism>
<name>A1RVN6_PYRIL</name>
<dbReference type="HOGENOM" id="CLU_1017875_0_0_2"/>
<keyword evidence="2" id="KW-1185">Reference proteome</keyword>
<accession>A1RVN6</accession>
<proteinExistence type="predicted"/>
<reference evidence="1" key="1">
    <citation type="submission" date="2006-12" db="EMBL/GenBank/DDBJ databases">
        <title>Complete sequence of Pyrobaculum islandicum DSM 4184.</title>
        <authorList>
            <person name="Copeland A."/>
            <person name="Lucas S."/>
            <person name="Lapidus A."/>
            <person name="Barry K."/>
            <person name="Detter J.C."/>
            <person name="Glavina del Rio T."/>
            <person name="Dalin E."/>
            <person name="Tice H."/>
            <person name="Pitluck S."/>
            <person name="Meincke L."/>
            <person name="Brettin T."/>
            <person name="Bruce D."/>
            <person name="Han C."/>
            <person name="Tapia R."/>
            <person name="Gilna P."/>
            <person name="Schmutz J."/>
            <person name="Larimer F."/>
            <person name="Land M."/>
            <person name="Hauser L."/>
            <person name="Kyrpides N."/>
            <person name="Mikhailova N."/>
            <person name="Cozen A.E."/>
            <person name="Fitz-Gibbon S.T."/>
            <person name="House C.H."/>
            <person name="Saltikov C."/>
            <person name="Lowe T."/>
            <person name="Richardson P."/>
        </authorList>
    </citation>
    <scope>NUCLEOTIDE SEQUENCE [LARGE SCALE GENOMIC DNA]</scope>
    <source>
        <strain evidence="1">DSM 4184</strain>
    </source>
</reference>
<evidence type="ECO:0000313" key="2">
    <source>
        <dbReference type="Proteomes" id="UP000002595"/>
    </source>
</evidence>
<dbReference type="eggNOG" id="arCOG03774">
    <property type="taxonomic scope" value="Archaea"/>
</dbReference>
<dbReference type="KEGG" id="pis:Pisl_1870"/>
<protein>
    <submittedName>
        <fullName evidence="1">Uncharacterized protein</fullName>
    </submittedName>
</protein>
<dbReference type="AlphaFoldDB" id="A1RVN6"/>
<gene>
    <name evidence="1" type="ordered locus">Pisl_1870</name>
</gene>
<evidence type="ECO:0000313" key="1">
    <source>
        <dbReference type="EMBL" id="ABL89018.1"/>
    </source>
</evidence>
<sequence length="267" mass="29465">MINVSTALDAGVAGSRYLRLLLKQNEVKVDDALGRIYQLLAELGYFVKRGDKYKRTNKVLPTVSSRLLGAVFDDIIIPHLLGEAFRLNHEALFAATALFQSLRVRASTKIGRGELALVAGWLPCGFSTEISAATGADLVVLDEHWEVLALEEERVSIRLPLELEKIGESMSVSLYVSFEVGRIDDLPADKYGLFSFAIICHRGVDLKRVRELAKRVYRVNFMGALGIFADLISETLGLGRGEECGRGGKIIYRDSDLCITDVSKEGE</sequence>
<dbReference type="EMBL" id="CP000504">
    <property type="protein sequence ID" value="ABL89018.1"/>
    <property type="molecule type" value="Genomic_DNA"/>
</dbReference>